<proteinExistence type="predicted"/>
<evidence type="ECO:0000313" key="2">
    <source>
        <dbReference type="EMBL" id="MBB4904700.1"/>
    </source>
</evidence>
<evidence type="ECO:0000256" key="1">
    <source>
        <dbReference type="SAM" id="MobiDB-lite"/>
    </source>
</evidence>
<reference evidence="2 3" key="1">
    <citation type="submission" date="2020-08" db="EMBL/GenBank/DDBJ databases">
        <title>Genomic Encyclopedia of Type Strains, Phase III (KMG-III): the genomes of soil and plant-associated and newly described type strains.</title>
        <authorList>
            <person name="Whitman W."/>
        </authorList>
    </citation>
    <scope>NUCLEOTIDE SEQUENCE [LARGE SCALE GENOMIC DNA]</scope>
    <source>
        <strain evidence="2 3">CECT 8960</strain>
    </source>
</reference>
<organism evidence="2 3">
    <name type="scientific">Actinophytocola algeriensis</name>
    <dbReference type="NCBI Taxonomy" id="1768010"/>
    <lineage>
        <taxon>Bacteria</taxon>
        <taxon>Bacillati</taxon>
        <taxon>Actinomycetota</taxon>
        <taxon>Actinomycetes</taxon>
        <taxon>Pseudonocardiales</taxon>
        <taxon>Pseudonocardiaceae</taxon>
    </lineage>
</organism>
<accession>A0A7W7Q0F8</accession>
<dbReference type="EMBL" id="JACHJQ010000001">
    <property type="protein sequence ID" value="MBB4904700.1"/>
    <property type="molecule type" value="Genomic_DNA"/>
</dbReference>
<dbReference type="AlphaFoldDB" id="A0A7W7Q0F8"/>
<dbReference type="Proteomes" id="UP000520767">
    <property type="component" value="Unassembled WGS sequence"/>
</dbReference>
<sequence length="89" mass="9364">MRPAMASTQCVHSMRPPDPATQSRCRSRCPIPCLGAGSPRIARLAAGAAAIRVSRDVGEPAHNLVARPAVWQHAIVTTSTVIIIAERAG</sequence>
<keyword evidence="3" id="KW-1185">Reference proteome</keyword>
<feature type="region of interest" description="Disordered" evidence="1">
    <location>
        <begin position="1"/>
        <end position="23"/>
    </location>
</feature>
<evidence type="ECO:0000313" key="3">
    <source>
        <dbReference type="Proteomes" id="UP000520767"/>
    </source>
</evidence>
<gene>
    <name evidence="2" type="ORF">FHR82_000910</name>
</gene>
<protein>
    <submittedName>
        <fullName evidence="2">Uncharacterized protein</fullName>
    </submittedName>
</protein>
<comment type="caution">
    <text evidence="2">The sequence shown here is derived from an EMBL/GenBank/DDBJ whole genome shotgun (WGS) entry which is preliminary data.</text>
</comment>
<name>A0A7W7Q0F8_9PSEU</name>
<feature type="compositionally biased region" description="Polar residues" evidence="1">
    <location>
        <begin position="1"/>
        <end position="11"/>
    </location>
</feature>